<reference evidence="2" key="1">
    <citation type="journal article" date="2019" name="Int. J. Syst. Evol. Microbiol.">
        <title>The Global Catalogue of Microorganisms (GCM) 10K type strain sequencing project: providing services to taxonomists for standard genome sequencing and annotation.</title>
        <authorList>
            <consortium name="The Broad Institute Genomics Platform"/>
            <consortium name="The Broad Institute Genome Sequencing Center for Infectious Disease"/>
            <person name="Wu L."/>
            <person name="Ma J."/>
        </authorList>
    </citation>
    <scope>NUCLEOTIDE SEQUENCE [LARGE SCALE GENOMIC DNA]</scope>
    <source>
        <strain evidence="2">LMG 24813</strain>
    </source>
</reference>
<accession>A0ABV8P4A1</accession>
<sequence length="185" mass="20559">MSTTFGPVRQIGYVVRDIEAAMAQWASIGVGPWFYRKEATATEYRYYGKPSALPVLSFGFANSGDIQIELIAQLNDAPSLYLDTLRQHGEGAQHIAYWTMGHYDEYARTLLNKGYIEGHSGRMGANRGRYAYFMHPQLPCAMIEISESAGGKAELFEEIRAASVEWDGKNPIRRIGPPSAVSTES</sequence>
<keyword evidence="2" id="KW-1185">Reference proteome</keyword>
<name>A0ABV8P4A1_9BURK</name>
<protein>
    <submittedName>
        <fullName evidence="1">VOC family protein</fullName>
    </submittedName>
</protein>
<dbReference type="Proteomes" id="UP001595848">
    <property type="component" value="Unassembled WGS sequence"/>
</dbReference>
<dbReference type="RefSeq" id="WP_217965413.1">
    <property type="nucleotide sequence ID" value="NZ_JBHSBV010000007.1"/>
</dbReference>
<proteinExistence type="predicted"/>
<comment type="caution">
    <text evidence="1">The sequence shown here is derived from an EMBL/GenBank/DDBJ whole genome shotgun (WGS) entry which is preliminary data.</text>
</comment>
<gene>
    <name evidence="1" type="ORF">ACFOY1_17995</name>
</gene>
<evidence type="ECO:0000313" key="2">
    <source>
        <dbReference type="Proteomes" id="UP001595848"/>
    </source>
</evidence>
<dbReference type="EMBL" id="JBHSBV010000007">
    <property type="protein sequence ID" value="MFC4202848.1"/>
    <property type="molecule type" value="Genomic_DNA"/>
</dbReference>
<evidence type="ECO:0000313" key="1">
    <source>
        <dbReference type="EMBL" id="MFC4202848.1"/>
    </source>
</evidence>
<dbReference type="Pfam" id="PF13669">
    <property type="entry name" value="Glyoxalase_4"/>
    <property type="match status" value="1"/>
</dbReference>
<organism evidence="1 2">
    <name type="scientific">Candidimonas humi</name>
    <dbReference type="NCBI Taxonomy" id="683355"/>
    <lineage>
        <taxon>Bacteria</taxon>
        <taxon>Pseudomonadati</taxon>
        <taxon>Pseudomonadota</taxon>
        <taxon>Betaproteobacteria</taxon>
        <taxon>Burkholderiales</taxon>
        <taxon>Alcaligenaceae</taxon>
        <taxon>Candidimonas</taxon>
    </lineage>
</organism>